<dbReference type="EMBL" id="RDQH01000340">
    <property type="protein sequence ID" value="RXH76567.1"/>
    <property type="molecule type" value="Genomic_DNA"/>
</dbReference>
<evidence type="ECO:0000313" key="2">
    <source>
        <dbReference type="EMBL" id="RXH76567.1"/>
    </source>
</evidence>
<organism evidence="2 3">
    <name type="scientific">Malus domestica</name>
    <name type="common">Apple</name>
    <name type="synonym">Pyrus malus</name>
    <dbReference type="NCBI Taxonomy" id="3750"/>
    <lineage>
        <taxon>Eukaryota</taxon>
        <taxon>Viridiplantae</taxon>
        <taxon>Streptophyta</taxon>
        <taxon>Embryophyta</taxon>
        <taxon>Tracheophyta</taxon>
        <taxon>Spermatophyta</taxon>
        <taxon>Magnoliopsida</taxon>
        <taxon>eudicotyledons</taxon>
        <taxon>Gunneridae</taxon>
        <taxon>Pentapetalae</taxon>
        <taxon>rosids</taxon>
        <taxon>fabids</taxon>
        <taxon>Rosales</taxon>
        <taxon>Rosaceae</taxon>
        <taxon>Amygdaloideae</taxon>
        <taxon>Maleae</taxon>
        <taxon>Malus</taxon>
    </lineage>
</organism>
<evidence type="ECO:0000256" key="1">
    <source>
        <dbReference type="SAM" id="SignalP"/>
    </source>
</evidence>
<sequence>MHHASYQNVLTLFFVFLCSMYDLPSGIYDLIGNPDDILTLIFGAKPIMIPRNGELQIRCNQFFTQLLFEKNVPAKRRVSIFFDNTTNANVNVERFVVS</sequence>
<gene>
    <name evidence="2" type="ORF">DVH24_019455</name>
</gene>
<dbReference type="AlphaFoldDB" id="A0A498I3S4"/>
<keyword evidence="3" id="KW-1185">Reference proteome</keyword>
<name>A0A498I3S4_MALDO</name>
<evidence type="ECO:0000313" key="3">
    <source>
        <dbReference type="Proteomes" id="UP000290289"/>
    </source>
</evidence>
<dbReference type="Proteomes" id="UP000290289">
    <property type="component" value="Chromosome 14"/>
</dbReference>
<keyword evidence="1" id="KW-0732">Signal</keyword>
<proteinExistence type="predicted"/>
<feature type="signal peptide" evidence="1">
    <location>
        <begin position="1"/>
        <end position="26"/>
    </location>
</feature>
<comment type="caution">
    <text evidence="2">The sequence shown here is derived from an EMBL/GenBank/DDBJ whole genome shotgun (WGS) entry which is preliminary data.</text>
</comment>
<reference evidence="2 3" key="1">
    <citation type="submission" date="2018-10" db="EMBL/GenBank/DDBJ databases">
        <title>A high-quality apple genome assembly.</title>
        <authorList>
            <person name="Hu J."/>
        </authorList>
    </citation>
    <scope>NUCLEOTIDE SEQUENCE [LARGE SCALE GENOMIC DNA]</scope>
    <source>
        <strain evidence="3">cv. HFTH1</strain>
        <tissue evidence="2">Young leaf</tissue>
    </source>
</reference>
<accession>A0A498I3S4</accession>
<protein>
    <submittedName>
        <fullName evidence="2">Uncharacterized protein</fullName>
    </submittedName>
</protein>
<feature type="chain" id="PRO_5019733112" evidence="1">
    <location>
        <begin position="27"/>
        <end position="98"/>
    </location>
</feature>